<protein>
    <submittedName>
        <fullName evidence="1">Uncharacterized protein</fullName>
    </submittedName>
</protein>
<sequence length="101" mass="11577">INEDTDEAGMSYLLNKTFHPFSTTNSTKSTSTITLMWTHTAEEGTVRTVNYGMWIPNHFVPLVYYYDTKPSFTSERHPTLSKTNKLSSHIQARESKVKVCE</sequence>
<organism evidence="1 2">
    <name type="scientific">Didymodactylos carnosus</name>
    <dbReference type="NCBI Taxonomy" id="1234261"/>
    <lineage>
        <taxon>Eukaryota</taxon>
        <taxon>Metazoa</taxon>
        <taxon>Spiralia</taxon>
        <taxon>Gnathifera</taxon>
        <taxon>Rotifera</taxon>
        <taxon>Eurotatoria</taxon>
        <taxon>Bdelloidea</taxon>
        <taxon>Philodinida</taxon>
        <taxon>Philodinidae</taxon>
        <taxon>Didymodactylos</taxon>
    </lineage>
</organism>
<evidence type="ECO:0000313" key="1">
    <source>
        <dbReference type="EMBL" id="CAF4529937.1"/>
    </source>
</evidence>
<dbReference type="Proteomes" id="UP000682733">
    <property type="component" value="Unassembled WGS sequence"/>
</dbReference>
<evidence type="ECO:0000313" key="2">
    <source>
        <dbReference type="Proteomes" id="UP000682733"/>
    </source>
</evidence>
<dbReference type="AlphaFoldDB" id="A0A8S2Y3D0"/>
<feature type="non-terminal residue" evidence="1">
    <location>
        <position position="101"/>
    </location>
</feature>
<name>A0A8S2Y3D0_9BILA</name>
<accession>A0A8S2Y3D0</accession>
<comment type="caution">
    <text evidence="1">The sequence shown here is derived from an EMBL/GenBank/DDBJ whole genome shotgun (WGS) entry which is preliminary data.</text>
</comment>
<proteinExistence type="predicted"/>
<feature type="non-terminal residue" evidence="1">
    <location>
        <position position="1"/>
    </location>
</feature>
<gene>
    <name evidence="1" type="ORF">TMI583_LOCUS49016</name>
</gene>
<reference evidence="1" key="1">
    <citation type="submission" date="2021-02" db="EMBL/GenBank/DDBJ databases">
        <authorList>
            <person name="Nowell W R."/>
        </authorList>
    </citation>
    <scope>NUCLEOTIDE SEQUENCE</scope>
</reference>
<dbReference type="EMBL" id="CAJOBA010103831">
    <property type="protein sequence ID" value="CAF4529937.1"/>
    <property type="molecule type" value="Genomic_DNA"/>
</dbReference>